<dbReference type="InterPro" id="IPR004875">
    <property type="entry name" value="DDE_SF_endonuclease_dom"/>
</dbReference>
<gene>
    <name evidence="2" type="ORF">JAAARDRAFT_113283</name>
</gene>
<dbReference type="HOGENOM" id="CLU_013929_2_4_1"/>
<dbReference type="STRING" id="933084.A0A067PA51"/>
<feature type="non-terminal residue" evidence="2">
    <location>
        <position position="160"/>
    </location>
</feature>
<evidence type="ECO:0000313" key="2">
    <source>
        <dbReference type="EMBL" id="KDQ51644.1"/>
    </source>
</evidence>
<dbReference type="InParanoid" id="A0A067PA51"/>
<evidence type="ECO:0000259" key="1">
    <source>
        <dbReference type="Pfam" id="PF03184"/>
    </source>
</evidence>
<dbReference type="PANTHER" id="PTHR19303">
    <property type="entry name" value="TRANSPOSON"/>
    <property type="match status" value="1"/>
</dbReference>
<dbReference type="EMBL" id="KL197746">
    <property type="protein sequence ID" value="KDQ51644.1"/>
    <property type="molecule type" value="Genomic_DNA"/>
</dbReference>
<feature type="domain" description="DDE-1" evidence="1">
    <location>
        <begin position="1"/>
        <end position="125"/>
    </location>
</feature>
<keyword evidence="3" id="KW-1185">Reference proteome</keyword>
<feature type="non-terminal residue" evidence="2">
    <location>
        <position position="1"/>
    </location>
</feature>
<name>A0A067PA51_9AGAM</name>
<dbReference type="GO" id="GO:0003677">
    <property type="term" value="F:DNA binding"/>
    <property type="evidence" value="ECO:0007669"/>
    <property type="project" value="TreeGrafter"/>
</dbReference>
<dbReference type="Proteomes" id="UP000027265">
    <property type="component" value="Unassembled WGS sequence"/>
</dbReference>
<dbReference type="PANTHER" id="PTHR19303:SF74">
    <property type="entry name" value="POGO TRANSPOSABLE ELEMENT WITH KRAB DOMAIN"/>
    <property type="match status" value="1"/>
</dbReference>
<sequence>NGWTDNFQGTEWLTKSFIPQARAKAGNAEDRILLIFDGHGSHLTQEFRDAARNNKVDLFMLPAHTTHKSQPCDVGCFGPLQKVWIDRVERIAVDTDAGMPKHDFVNEYMEIRKLAIKPETVKAAFRKTGIAPFNANIFTEADFAPSRTTSTKASFPPSFP</sequence>
<dbReference type="AlphaFoldDB" id="A0A067PA51"/>
<protein>
    <recommendedName>
        <fullName evidence="1">DDE-1 domain-containing protein</fullName>
    </recommendedName>
</protein>
<evidence type="ECO:0000313" key="3">
    <source>
        <dbReference type="Proteomes" id="UP000027265"/>
    </source>
</evidence>
<dbReference type="GO" id="GO:0005634">
    <property type="term" value="C:nucleus"/>
    <property type="evidence" value="ECO:0007669"/>
    <property type="project" value="TreeGrafter"/>
</dbReference>
<reference evidence="3" key="1">
    <citation type="journal article" date="2014" name="Proc. Natl. Acad. Sci. U.S.A.">
        <title>Extensive sampling of basidiomycete genomes demonstrates inadequacy of the white-rot/brown-rot paradigm for wood decay fungi.</title>
        <authorList>
            <person name="Riley R."/>
            <person name="Salamov A.A."/>
            <person name="Brown D.W."/>
            <person name="Nagy L.G."/>
            <person name="Floudas D."/>
            <person name="Held B.W."/>
            <person name="Levasseur A."/>
            <person name="Lombard V."/>
            <person name="Morin E."/>
            <person name="Otillar R."/>
            <person name="Lindquist E.A."/>
            <person name="Sun H."/>
            <person name="LaButti K.M."/>
            <person name="Schmutz J."/>
            <person name="Jabbour D."/>
            <person name="Luo H."/>
            <person name="Baker S.E."/>
            <person name="Pisabarro A.G."/>
            <person name="Walton J.D."/>
            <person name="Blanchette R.A."/>
            <person name="Henrissat B."/>
            <person name="Martin F."/>
            <person name="Cullen D."/>
            <person name="Hibbett D.S."/>
            <person name="Grigoriev I.V."/>
        </authorList>
    </citation>
    <scope>NUCLEOTIDE SEQUENCE [LARGE SCALE GENOMIC DNA]</scope>
    <source>
        <strain evidence="3">MUCL 33604</strain>
    </source>
</reference>
<accession>A0A067PA51</accession>
<dbReference type="InterPro" id="IPR050863">
    <property type="entry name" value="CenT-Element_Derived"/>
</dbReference>
<organism evidence="2 3">
    <name type="scientific">Jaapia argillacea MUCL 33604</name>
    <dbReference type="NCBI Taxonomy" id="933084"/>
    <lineage>
        <taxon>Eukaryota</taxon>
        <taxon>Fungi</taxon>
        <taxon>Dikarya</taxon>
        <taxon>Basidiomycota</taxon>
        <taxon>Agaricomycotina</taxon>
        <taxon>Agaricomycetes</taxon>
        <taxon>Agaricomycetidae</taxon>
        <taxon>Jaapiales</taxon>
        <taxon>Jaapiaceae</taxon>
        <taxon>Jaapia</taxon>
    </lineage>
</organism>
<dbReference type="OrthoDB" id="3064354at2759"/>
<proteinExistence type="predicted"/>
<dbReference type="Pfam" id="PF03184">
    <property type="entry name" value="DDE_1"/>
    <property type="match status" value="1"/>
</dbReference>